<dbReference type="AlphaFoldDB" id="A0AAP2DZ88"/>
<organism evidence="9 10">
    <name type="scientific">Dawidia cretensis</name>
    <dbReference type="NCBI Taxonomy" id="2782350"/>
    <lineage>
        <taxon>Bacteria</taxon>
        <taxon>Pseudomonadati</taxon>
        <taxon>Bacteroidota</taxon>
        <taxon>Cytophagia</taxon>
        <taxon>Cytophagales</taxon>
        <taxon>Chryseotaleaceae</taxon>
        <taxon>Dawidia</taxon>
    </lineage>
</organism>
<dbReference type="InterPro" id="IPR050250">
    <property type="entry name" value="Macrolide_Exporter_MacB"/>
</dbReference>
<gene>
    <name evidence="9" type="ORF">KK062_18935</name>
</gene>
<keyword evidence="5 6" id="KW-0472">Membrane</keyword>
<feature type="transmembrane region" description="Helical" evidence="6">
    <location>
        <begin position="804"/>
        <end position="821"/>
    </location>
</feature>
<feature type="domain" description="MacB-like periplasmic core" evidence="8">
    <location>
        <begin position="97"/>
        <end position="322"/>
    </location>
</feature>
<dbReference type="GO" id="GO:0005886">
    <property type="term" value="C:plasma membrane"/>
    <property type="evidence" value="ECO:0007669"/>
    <property type="project" value="UniProtKB-SubCell"/>
</dbReference>
<evidence type="ECO:0000256" key="3">
    <source>
        <dbReference type="ARBA" id="ARBA00022692"/>
    </source>
</evidence>
<dbReference type="NCBIfam" id="NF038404">
    <property type="entry name" value="perm_prefix_2"/>
    <property type="match status" value="1"/>
</dbReference>
<dbReference type="Proteomes" id="UP001319080">
    <property type="component" value="Unassembled WGS sequence"/>
</dbReference>
<keyword evidence="4 6" id="KW-1133">Transmembrane helix</keyword>
<evidence type="ECO:0000256" key="4">
    <source>
        <dbReference type="ARBA" id="ARBA00022989"/>
    </source>
</evidence>
<feature type="transmembrane region" description="Helical" evidence="6">
    <location>
        <begin position="756"/>
        <end position="777"/>
    </location>
</feature>
<dbReference type="GO" id="GO:0022857">
    <property type="term" value="F:transmembrane transporter activity"/>
    <property type="evidence" value="ECO:0007669"/>
    <property type="project" value="TreeGrafter"/>
</dbReference>
<dbReference type="PANTHER" id="PTHR30572">
    <property type="entry name" value="MEMBRANE COMPONENT OF TRANSPORTER-RELATED"/>
    <property type="match status" value="1"/>
</dbReference>
<dbReference type="RefSeq" id="WP_254085906.1">
    <property type="nucleotide sequence ID" value="NZ_JAHESE010000021.1"/>
</dbReference>
<dbReference type="EMBL" id="JAHESE010000021">
    <property type="protein sequence ID" value="MBT1710330.1"/>
    <property type="molecule type" value="Genomic_DNA"/>
</dbReference>
<feature type="domain" description="ABC3 transporter permease C-terminal" evidence="7">
    <location>
        <begin position="368"/>
        <end position="483"/>
    </location>
</feature>
<keyword evidence="10" id="KW-1185">Reference proteome</keyword>
<evidence type="ECO:0000259" key="7">
    <source>
        <dbReference type="Pfam" id="PF02687"/>
    </source>
</evidence>
<keyword evidence="3 6" id="KW-0812">Transmembrane</keyword>
<feature type="transmembrane region" description="Helical" evidence="6">
    <location>
        <begin position="507"/>
        <end position="526"/>
    </location>
</feature>
<proteinExistence type="predicted"/>
<evidence type="ECO:0000313" key="10">
    <source>
        <dbReference type="Proteomes" id="UP001319080"/>
    </source>
</evidence>
<protein>
    <submittedName>
        <fullName evidence="9">ABC transporter permease</fullName>
    </submittedName>
</protein>
<comment type="caution">
    <text evidence="9">The sequence shown here is derived from an EMBL/GenBank/DDBJ whole genome shotgun (WGS) entry which is preliminary data.</text>
</comment>
<feature type="transmembrane region" description="Helical" evidence="6">
    <location>
        <begin position="98"/>
        <end position="118"/>
    </location>
</feature>
<dbReference type="InterPro" id="IPR047699">
    <property type="entry name" value="Permease_put_prefix"/>
</dbReference>
<accession>A0AAP2DZ88</accession>
<evidence type="ECO:0000256" key="5">
    <source>
        <dbReference type="ARBA" id="ARBA00023136"/>
    </source>
</evidence>
<keyword evidence="2" id="KW-1003">Cell membrane</keyword>
<name>A0AAP2DZ88_9BACT</name>
<feature type="domain" description="ABC3 transporter permease C-terminal" evidence="7">
    <location>
        <begin position="756"/>
        <end position="868"/>
    </location>
</feature>
<feature type="transmembrane region" description="Helical" evidence="6">
    <location>
        <begin position="841"/>
        <end position="861"/>
    </location>
</feature>
<feature type="transmembrane region" description="Helical" evidence="6">
    <location>
        <begin position="363"/>
        <end position="384"/>
    </location>
</feature>
<dbReference type="PANTHER" id="PTHR30572:SF18">
    <property type="entry name" value="ABC-TYPE MACROLIDE FAMILY EXPORT SYSTEM PERMEASE COMPONENT 2"/>
    <property type="match status" value="1"/>
</dbReference>
<feature type="transmembrane region" description="Helical" evidence="6">
    <location>
        <begin position="456"/>
        <end position="486"/>
    </location>
</feature>
<dbReference type="Pfam" id="PF02687">
    <property type="entry name" value="FtsX"/>
    <property type="match status" value="2"/>
</dbReference>
<evidence type="ECO:0000256" key="2">
    <source>
        <dbReference type="ARBA" id="ARBA00022475"/>
    </source>
</evidence>
<evidence type="ECO:0000256" key="6">
    <source>
        <dbReference type="SAM" id="Phobius"/>
    </source>
</evidence>
<dbReference type="InterPro" id="IPR003838">
    <property type="entry name" value="ABC3_permease_C"/>
</dbReference>
<feature type="domain" description="MacB-like periplasmic core" evidence="8">
    <location>
        <begin position="513"/>
        <end position="696"/>
    </location>
</feature>
<sequence>MEKKTTTPPVLFLRFFRWYCHPDLLDYIEGDLLEVYDRRVKKLGKRKADLKFIIDVLLLLRPGIIRSRRRQRTNPYGMYKSYFKIGWRNLLGNKAYTLINMAGLALSVVCAIFIFSFVRQHLAVDNFHRYPERTYRVVTELHRDVVAYQSNVPSPLGAHFRNDYTYAEKIARVYTESDALITLRKEKELVKFKETGGIAFTEASFFEIFHFPLLKGKPAAALTEPNTAILTERMARKFFGDKDPIGEVFWFQNRFPFTITGILQNLPANTDIRSEIFVSYPSLQTFDPWLADDTDGWGGIRDGMKCYVVLKPGVPTAQVEGVLSAYVKKFRPTSKNVHHYKLQPLHDIHFNAQYGGPVAKSKLWVILIIGAFLIITACVNFINLATAQVLRRSKDVGVRKTLGSSKGQLFGQFIVETGLITFAAIAMAAMLAYILFPYINAFFQTRIQIDLFSDPTLLLFMLSVGVGITLLAGYYPAAVLAGFQPVAALKGKLLQQRRGGFNTRRTLIVAQFVIAQVLIIGMLVIMNQMRFARQSDLGFDKEAIVMVTVGRDSTRTIATTLKNEIARIPGVEKITLCYAAPSSNIDWGNSIRFEGSTEEVNFRTSIKSADADYLSTFGLTLVAGRNLVPSDSVREMLVNEVMVRKLGLPSAEEALGRHIAANGGRMKGAIVGVLKDFHDKSFHEEISAVLITTYTEDYSSYAVKIDLANARTILATIEDKWLQLHPDQLFEYEFLDDSIDGFYKAEETSLRLIQTFSFIAIFIGCLGLYGLVSFMIAQKTKEIGIRKVLGGTVSHITWLFGKEFIQLIVIAFLIAAPIGWWSMRQWLQDYKFQVPLDAATFFWALGGSCFVAACTIGYQVLKTAGTNPVKSLRTE</sequence>
<feature type="transmembrane region" description="Helical" evidence="6">
    <location>
        <begin position="409"/>
        <end position="436"/>
    </location>
</feature>
<evidence type="ECO:0000259" key="8">
    <source>
        <dbReference type="Pfam" id="PF12704"/>
    </source>
</evidence>
<reference evidence="9 10" key="1">
    <citation type="submission" date="2021-05" db="EMBL/GenBank/DDBJ databases">
        <title>A Polyphasic approach of four new species of the genus Ohtaekwangia: Ohtaekwangia histidinii sp. nov., Ohtaekwangia cretensis sp. nov., Ohtaekwangia indiensis sp. nov., Ohtaekwangia reichenbachii sp. nov. from diverse environment.</title>
        <authorList>
            <person name="Octaviana S."/>
        </authorList>
    </citation>
    <scope>NUCLEOTIDE SEQUENCE [LARGE SCALE GENOMIC DNA]</scope>
    <source>
        <strain evidence="9 10">PWU5</strain>
    </source>
</reference>
<dbReference type="Pfam" id="PF12704">
    <property type="entry name" value="MacB_PCD"/>
    <property type="match status" value="2"/>
</dbReference>
<comment type="subcellular location">
    <subcellularLocation>
        <location evidence="1">Cell membrane</location>
        <topology evidence="1">Multi-pass membrane protein</topology>
    </subcellularLocation>
</comment>
<evidence type="ECO:0000313" key="9">
    <source>
        <dbReference type="EMBL" id="MBT1710330.1"/>
    </source>
</evidence>
<dbReference type="InterPro" id="IPR025857">
    <property type="entry name" value="MacB_PCD"/>
</dbReference>
<evidence type="ECO:0000256" key="1">
    <source>
        <dbReference type="ARBA" id="ARBA00004651"/>
    </source>
</evidence>